<evidence type="ECO:0000313" key="2">
    <source>
        <dbReference type="Proteomes" id="UP001057025"/>
    </source>
</evidence>
<keyword evidence="2" id="KW-1185">Reference proteome</keyword>
<name>A0ABY5BS27_9LACO</name>
<dbReference type="SUPFAM" id="SSF53474">
    <property type="entry name" value="alpha/beta-Hydrolases"/>
    <property type="match status" value="1"/>
</dbReference>
<accession>A0ABY5BS27</accession>
<gene>
    <name evidence="1" type="primary">asp2</name>
    <name evidence="1" type="ORF">M3M39_06590</name>
</gene>
<sequence>MAKPKFVTPVIHVGQADYSQAATYFTPDYEYYHSVDKSLDQEPQKGQPFFKSNGKLNGKFRNAVFILDAGFPWFDNHHVMDQLPANQLLVQQDLDLPAKTRDLLDLKGAFEYDPTVPDRLISDIQHFFYYDPDGYRFSPRAWHFNWDKLRSVSQRGNIYHELELKPTDDWQLITMPMDSFYLPMKMANKVALEYHTDPENEIALKLTQIDANTQQVIQSKFVSGDELQESIDVIGNERVSFFQALIYARGEGKLQIGNLHVRRARGPYGEMMPSDEVISDKKLHGSVGVYFDAGDMKPPLNVYFAGYRTKEGYEGRRMMQNYGAPFLLISDWRLEGGAFYMGDQAFEQRIVDIIKETLQRLHFKSSELILSGMSMGTFGALYYGARLNPVGIVLGKPLAELGTIAQNGRVKRPNDFRTSEDMQLYYESDLSDAASHKLDQRYWKNLEQGHLSNTTLAIAYMLQDDYNKDAYQGIRDRFIELNPTGKLLAKGFEGRHNDQTGPIVDWFQRQYWYLLTQFDRKQPHKPKKKTLKKKHQRKGS</sequence>
<dbReference type="RefSeq" id="WP_252797055.1">
    <property type="nucleotide sequence ID" value="NZ_CP097118.1"/>
</dbReference>
<protein>
    <submittedName>
        <fullName evidence="1">Accessory Sec system protein Asp2</fullName>
    </submittedName>
</protein>
<dbReference type="NCBIfam" id="TIGR03712">
    <property type="entry name" value="acc_sec_asp2"/>
    <property type="match status" value="1"/>
</dbReference>
<reference evidence="1" key="1">
    <citation type="submission" date="2022-05" db="EMBL/GenBank/DDBJ databases">
        <authorList>
            <person name="Oliphant S.A."/>
            <person name="Watson-Haigh N.S."/>
            <person name="Sumby K.M."/>
            <person name="Gardner J.M."/>
            <person name="Jiranek V."/>
        </authorList>
    </citation>
    <scope>NUCLEOTIDE SEQUENCE</scope>
    <source>
        <strain evidence="1">KI11_C11</strain>
    </source>
</reference>
<evidence type="ECO:0000313" key="1">
    <source>
        <dbReference type="EMBL" id="USS87765.1"/>
    </source>
</evidence>
<dbReference type="EMBL" id="CP097118">
    <property type="protein sequence ID" value="USS87765.1"/>
    <property type="molecule type" value="Genomic_DNA"/>
</dbReference>
<organism evidence="1 2">
    <name type="scientific">Fructilactobacillus hinvesii</name>
    <dbReference type="NCBI Taxonomy" id="2940300"/>
    <lineage>
        <taxon>Bacteria</taxon>
        <taxon>Bacillati</taxon>
        <taxon>Bacillota</taxon>
        <taxon>Bacilli</taxon>
        <taxon>Lactobacillales</taxon>
        <taxon>Lactobacillaceae</taxon>
        <taxon>Fructilactobacillus</taxon>
    </lineage>
</organism>
<proteinExistence type="predicted"/>
<dbReference type="InterPro" id="IPR029058">
    <property type="entry name" value="AB_hydrolase_fold"/>
</dbReference>
<dbReference type="InterPro" id="IPR022267">
    <property type="entry name" value="Asp2"/>
</dbReference>
<dbReference type="Pfam" id="PF16929">
    <property type="entry name" value="Asp2"/>
    <property type="match status" value="1"/>
</dbReference>
<dbReference type="Proteomes" id="UP001057025">
    <property type="component" value="Chromosome"/>
</dbReference>